<evidence type="ECO:0000313" key="1">
    <source>
        <dbReference type="EMBL" id="KRY11765.1"/>
    </source>
</evidence>
<dbReference type="AlphaFoldDB" id="A0A0V0ZHA5"/>
<evidence type="ECO:0000313" key="2">
    <source>
        <dbReference type="Proteomes" id="UP000054783"/>
    </source>
</evidence>
<gene>
    <name evidence="1" type="ORF">T12_8546</name>
</gene>
<keyword evidence="2" id="KW-1185">Reference proteome</keyword>
<comment type="caution">
    <text evidence="1">The sequence shown here is derived from an EMBL/GenBank/DDBJ whole genome shotgun (WGS) entry which is preliminary data.</text>
</comment>
<protein>
    <submittedName>
        <fullName evidence="1">Uncharacterized protein</fullName>
    </submittedName>
</protein>
<name>A0A0V0ZHA5_9BILA</name>
<proteinExistence type="predicted"/>
<accession>A0A0V0ZHA5</accession>
<dbReference type="EMBL" id="JYDQ01000184">
    <property type="protein sequence ID" value="KRY11765.1"/>
    <property type="molecule type" value="Genomic_DNA"/>
</dbReference>
<sequence>MEEEQRDKREVLSFLLPGLTQAEKERKIGLTELVVLNRTLGRLSPRRATLDNLLPPSASNQVVVHHSSAESDFEMLKV</sequence>
<dbReference type="Proteomes" id="UP000054783">
    <property type="component" value="Unassembled WGS sequence"/>
</dbReference>
<reference evidence="1 2" key="1">
    <citation type="submission" date="2015-01" db="EMBL/GenBank/DDBJ databases">
        <title>Evolution of Trichinella species and genotypes.</title>
        <authorList>
            <person name="Korhonen P.K."/>
            <person name="Edoardo P."/>
            <person name="Giuseppe L.R."/>
            <person name="Gasser R.B."/>
        </authorList>
    </citation>
    <scope>NUCLEOTIDE SEQUENCE [LARGE SCALE GENOMIC DNA]</scope>
    <source>
        <strain evidence="1">ISS2496</strain>
    </source>
</reference>
<organism evidence="1 2">
    <name type="scientific">Trichinella patagoniensis</name>
    <dbReference type="NCBI Taxonomy" id="990121"/>
    <lineage>
        <taxon>Eukaryota</taxon>
        <taxon>Metazoa</taxon>
        <taxon>Ecdysozoa</taxon>
        <taxon>Nematoda</taxon>
        <taxon>Enoplea</taxon>
        <taxon>Dorylaimia</taxon>
        <taxon>Trichinellida</taxon>
        <taxon>Trichinellidae</taxon>
        <taxon>Trichinella</taxon>
    </lineage>
</organism>